<name>A0A7W5BV02_9GAMM</name>
<dbReference type="Proteomes" id="UP000525987">
    <property type="component" value="Unassembled WGS sequence"/>
</dbReference>
<organism evidence="2 3">
    <name type="scientific">Halomonas organivorans</name>
    <dbReference type="NCBI Taxonomy" id="257772"/>
    <lineage>
        <taxon>Bacteria</taxon>
        <taxon>Pseudomonadati</taxon>
        <taxon>Pseudomonadota</taxon>
        <taxon>Gammaproteobacteria</taxon>
        <taxon>Oceanospirillales</taxon>
        <taxon>Halomonadaceae</taxon>
        <taxon>Halomonas</taxon>
    </lineage>
</organism>
<comment type="caution">
    <text evidence="2">The sequence shown here is derived from an EMBL/GenBank/DDBJ whole genome shotgun (WGS) entry which is preliminary data.</text>
</comment>
<feature type="compositionally biased region" description="Polar residues" evidence="1">
    <location>
        <begin position="15"/>
        <end position="35"/>
    </location>
</feature>
<dbReference type="AlphaFoldDB" id="A0A7W5BV02"/>
<evidence type="ECO:0000313" key="3">
    <source>
        <dbReference type="Proteomes" id="UP000525987"/>
    </source>
</evidence>
<reference evidence="2 3" key="1">
    <citation type="submission" date="2020-08" db="EMBL/GenBank/DDBJ databases">
        <title>Genomic Encyclopedia of Type Strains, Phase III (KMG-III): the genomes of soil and plant-associated and newly described type strains.</title>
        <authorList>
            <person name="Whitman W."/>
        </authorList>
    </citation>
    <scope>NUCLEOTIDE SEQUENCE [LARGE SCALE GENOMIC DNA]</scope>
    <source>
        <strain evidence="2 3">CECT 5995</strain>
    </source>
</reference>
<sequence length="55" mass="6025">MNMNDATEFGWPRMVNQTKLSNLENEKGSGSTTGIGKQEKRRTSGAEQPDQCHAG</sequence>
<protein>
    <submittedName>
        <fullName evidence="2">Uncharacterized protein</fullName>
    </submittedName>
</protein>
<dbReference type="EMBL" id="JACHXM010000001">
    <property type="protein sequence ID" value="MBB3139531.1"/>
    <property type="molecule type" value="Genomic_DNA"/>
</dbReference>
<feature type="region of interest" description="Disordered" evidence="1">
    <location>
        <begin position="1"/>
        <end position="55"/>
    </location>
</feature>
<keyword evidence="3" id="KW-1185">Reference proteome</keyword>
<dbReference type="RefSeq" id="WP_379685179.1">
    <property type="nucleotide sequence ID" value="NZ_JBHLVM010000035.1"/>
</dbReference>
<evidence type="ECO:0000256" key="1">
    <source>
        <dbReference type="SAM" id="MobiDB-lite"/>
    </source>
</evidence>
<gene>
    <name evidence="2" type="ORF">FHR96_000377</name>
</gene>
<proteinExistence type="predicted"/>
<evidence type="ECO:0000313" key="2">
    <source>
        <dbReference type="EMBL" id="MBB3139531.1"/>
    </source>
</evidence>
<accession>A0A7W5BV02</accession>